<gene>
    <name evidence="2" type="ORF">AYW79_09325</name>
    <name evidence="3" type="ORF">B2M26_01775</name>
</gene>
<reference evidence="3 5" key="2">
    <citation type="submission" date="2017-02" db="EMBL/GenBank/DDBJ databases">
        <title>Draft genome of Acidibacillus ferrooxidans Huett2.</title>
        <authorList>
            <person name="Schopf S."/>
        </authorList>
    </citation>
    <scope>NUCLEOTIDE SEQUENCE [LARGE SCALE GENOMIC DNA]</scope>
    <source>
        <strain evidence="3 5">Huett2</strain>
    </source>
</reference>
<keyword evidence="5" id="KW-1185">Reference proteome</keyword>
<organism evidence="3 5">
    <name type="scientific">Ferroacidibacillus organovorans</name>
    <dbReference type="NCBI Taxonomy" id="1765683"/>
    <lineage>
        <taxon>Bacteria</taxon>
        <taxon>Bacillati</taxon>
        <taxon>Bacillota</taxon>
        <taxon>Bacilli</taxon>
        <taxon>Bacillales</taxon>
        <taxon>Alicyclobacillaceae</taxon>
        <taxon>Ferroacidibacillus</taxon>
    </lineage>
</organism>
<dbReference type="OrthoDB" id="9910548at2"/>
<dbReference type="STRING" id="1765683.B2M26_01775"/>
<proteinExistence type="predicted"/>
<dbReference type="RefSeq" id="WP_067564838.1">
    <property type="nucleotide sequence ID" value="NZ_LSUQ01000026.1"/>
</dbReference>
<name>A0A161QG82_9BACL</name>
<keyword evidence="1" id="KW-0812">Transmembrane</keyword>
<sequence length="72" mass="8023">MHSLLHLGLGAILVLACGAATARFTSFSTPAEPFAWNMSLLKRRAFWIGVFVGLMFLYSDYKFDKAFVHPIA</sequence>
<keyword evidence="1" id="KW-1133">Transmembrane helix</keyword>
<dbReference type="Proteomes" id="UP000190229">
    <property type="component" value="Unassembled WGS sequence"/>
</dbReference>
<dbReference type="EMBL" id="MWPS01000003">
    <property type="protein sequence ID" value="OPG17481.1"/>
    <property type="molecule type" value="Genomic_DNA"/>
</dbReference>
<dbReference type="Proteomes" id="UP000077421">
    <property type="component" value="Unassembled WGS sequence"/>
</dbReference>
<comment type="caution">
    <text evidence="3">The sequence shown here is derived from an EMBL/GenBank/DDBJ whole genome shotgun (WGS) entry which is preliminary data.</text>
</comment>
<evidence type="ECO:0000313" key="3">
    <source>
        <dbReference type="EMBL" id="OPG17481.1"/>
    </source>
</evidence>
<evidence type="ECO:0000313" key="2">
    <source>
        <dbReference type="EMBL" id="OAG93698.1"/>
    </source>
</evidence>
<dbReference type="EMBL" id="LSUQ01000026">
    <property type="protein sequence ID" value="OAG93698.1"/>
    <property type="molecule type" value="Genomic_DNA"/>
</dbReference>
<reference evidence="2 4" key="1">
    <citation type="submission" date="2016-02" db="EMBL/GenBank/DDBJ databases">
        <title>Draft genome sequence of Acidibacillus ferrooxidans SLC66.</title>
        <authorList>
            <person name="Oliveira G."/>
            <person name="Nancucheo I."/>
            <person name="Dall'Agnol H."/>
            <person name="Johnson B."/>
            <person name="Oliveira R."/>
            <person name="Nunes G.L."/>
            <person name="Tzotzos G."/>
            <person name="Orellana S.C."/>
            <person name="Salim A.C."/>
            <person name="Araujo F.M."/>
        </authorList>
    </citation>
    <scope>NUCLEOTIDE SEQUENCE [LARGE SCALE GENOMIC DNA]</scope>
    <source>
        <strain evidence="2 4">SLC66</strain>
    </source>
</reference>
<keyword evidence="1" id="KW-0472">Membrane</keyword>
<evidence type="ECO:0000313" key="4">
    <source>
        <dbReference type="Proteomes" id="UP000077421"/>
    </source>
</evidence>
<accession>A0A161QG82</accession>
<feature type="transmembrane region" description="Helical" evidence="1">
    <location>
        <begin position="45"/>
        <end position="61"/>
    </location>
</feature>
<evidence type="ECO:0000313" key="5">
    <source>
        <dbReference type="Proteomes" id="UP000190229"/>
    </source>
</evidence>
<dbReference type="AlphaFoldDB" id="A0A161QG82"/>
<protein>
    <submittedName>
        <fullName evidence="3">Uncharacterized protein</fullName>
    </submittedName>
</protein>
<evidence type="ECO:0000256" key="1">
    <source>
        <dbReference type="SAM" id="Phobius"/>
    </source>
</evidence>